<dbReference type="SUPFAM" id="SSF46785">
    <property type="entry name" value="Winged helix' DNA-binding domain"/>
    <property type="match status" value="1"/>
</dbReference>
<dbReference type="PANTHER" id="PTHR33164">
    <property type="entry name" value="TRANSCRIPTIONAL REGULATOR, MARR FAMILY"/>
    <property type="match status" value="1"/>
</dbReference>
<dbReference type="InterPro" id="IPR036390">
    <property type="entry name" value="WH_DNA-bd_sf"/>
</dbReference>
<name>A0A1H8TAU9_9PSEU</name>
<dbReference type="AlphaFoldDB" id="A0A1H8TAU9"/>
<evidence type="ECO:0000313" key="6">
    <source>
        <dbReference type="Proteomes" id="UP000198582"/>
    </source>
</evidence>
<keyword evidence="1" id="KW-0805">Transcription regulation</keyword>
<evidence type="ECO:0000256" key="2">
    <source>
        <dbReference type="ARBA" id="ARBA00023125"/>
    </source>
</evidence>
<evidence type="ECO:0000313" key="5">
    <source>
        <dbReference type="EMBL" id="SEO88259.1"/>
    </source>
</evidence>
<evidence type="ECO:0000256" key="3">
    <source>
        <dbReference type="ARBA" id="ARBA00023163"/>
    </source>
</evidence>
<feature type="domain" description="HTH marR-type" evidence="4">
    <location>
        <begin position="7"/>
        <end position="153"/>
    </location>
</feature>
<dbReference type="GO" id="GO:0003700">
    <property type="term" value="F:DNA-binding transcription factor activity"/>
    <property type="evidence" value="ECO:0007669"/>
    <property type="project" value="InterPro"/>
</dbReference>
<dbReference type="InterPro" id="IPR039422">
    <property type="entry name" value="MarR/SlyA-like"/>
</dbReference>
<dbReference type="RefSeq" id="WP_091614181.1">
    <property type="nucleotide sequence ID" value="NZ_FOEF01000002.1"/>
</dbReference>
<sequence>MERTFHAGELADRLAETGDALDVLELATAVLVRNFELLRRRTGVYAELDQSEYLLLRTLDELGSADIGTLAGALGLDPSTAGRQASAMLGKGLVERGPAASDRRRTIITPTGEGRRLMDATRTRRRDTTAALLGDWTPDDLRTFAHLLNRHNSAVAQRYLVSAAD</sequence>
<dbReference type="GO" id="GO:0006950">
    <property type="term" value="P:response to stress"/>
    <property type="evidence" value="ECO:0007669"/>
    <property type="project" value="TreeGrafter"/>
</dbReference>
<keyword evidence="6" id="KW-1185">Reference proteome</keyword>
<dbReference type="GO" id="GO:0003677">
    <property type="term" value="F:DNA binding"/>
    <property type="evidence" value="ECO:0007669"/>
    <property type="project" value="UniProtKB-KW"/>
</dbReference>
<evidence type="ECO:0000256" key="1">
    <source>
        <dbReference type="ARBA" id="ARBA00023015"/>
    </source>
</evidence>
<dbReference type="InterPro" id="IPR036388">
    <property type="entry name" value="WH-like_DNA-bd_sf"/>
</dbReference>
<dbReference type="InterPro" id="IPR023187">
    <property type="entry name" value="Tscrpt_reg_MarR-type_CS"/>
</dbReference>
<dbReference type="PANTHER" id="PTHR33164:SF57">
    <property type="entry name" value="MARR-FAMILY TRANSCRIPTIONAL REGULATOR"/>
    <property type="match status" value="1"/>
</dbReference>
<organism evidence="5 6">
    <name type="scientific">Amycolatopsis saalfeldensis</name>
    <dbReference type="NCBI Taxonomy" id="394193"/>
    <lineage>
        <taxon>Bacteria</taxon>
        <taxon>Bacillati</taxon>
        <taxon>Actinomycetota</taxon>
        <taxon>Actinomycetes</taxon>
        <taxon>Pseudonocardiales</taxon>
        <taxon>Pseudonocardiaceae</taxon>
        <taxon>Amycolatopsis</taxon>
    </lineage>
</organism>
<reference evidence="5 6" key="1">
    <citation type="submission" date="2016-10" db="EMBL/GenBank/DDBJ databases">
        <authorList>
            <person name="de Groot N.N."/>
        </authorList>
    </citation>
    <scope>NUCLEOTIDE SEQUENCE [LARGE SCALE GENOMIC DNA]</scope>
    <source>
        <strain evidence="5 6">DSM 44993</strain>
    </source>
</reference>
<gene>
    <name evidence="5" type="ORF">SAMN04489732_102526</name>
</gene>
<dbReference type="Proteomes" id="UP000198582">
    <property type="component" value="Unassembled WGS sequence"/>
</dbReference>
<accession>A0A1H8TAU9</accession>
<dbReference type="SMART" id="SM00347">
    <property type="entry name" value="HTH_MARR"/>
    <property type="match status" value="1"/>
</dbReference>
<evidence type="ECO:0000259" key="4">
    <source>
        <dbReference type="PROSITE" id="PS50995"/>
    </source>
</evidence>
<protein>
    <submittedName>
        <fullName evidence="5">DNA-binding transcriptional regulator, MarR family</fullName>
    </submittedName>
</protein>
<keyword evidence="2 5" id="KW-0238">DNA-binding</keyword>
<proteinExistence type="predicted"/>
<keyword evidence="3" id="KW-0804">Transcription</keyword>
<dbReference type="STRING" id="394193.SAMN04489732_102526"/>
<dbReference type="EMBL" id="FOEF01000002">
    <property type="protein sequence ID" value="SEO88259.1"/>
    <property type="molecule type" value="Genomic_DNA"/>
</dbReference>
<dbReference type="PROSITE" id="PS50995">
    <property type="entry name" value="HTH_MARR_2"/>
    <property type="match status" value="1"/>
</dbReference>
<dbReference type="OrthoDB" id="5148120at2"/>
<dbReference type="Pfam" id="PF01047">
    <property type="entry name" value="MarR"/>
    <property type="match status" value="1"/>
</dbReference>
<dbReference type="InterPro" id="IPR000835">
    <property type="entry name" value="HTH_MarR-typ"/>
</dbReference>
<dbReference type="PROSITE" id="PS01117">
    <property type="entry name" value="HTH_MARR_1"/>
    <property type="match status" value="1"/>
</dbReference>
<dbReference type="Gene3D" id="1.10.10.10">
    <property type="entry name" value="Winged helix-like DNA-binding domain superfamily/Winged helix DNA-binding domain"/>
    <property type="match status" value="1"/>
</dbReference>